<name>A0A914KKL8_MELIC</name>
<dbReference type="Proteomes" id="UP000887563">
    <property type="component" value="Unplaced"/>
</dbReference>
<reference evidence="3" key="1">
    <citation type="submission" date="2022-11" db="UniProtKB">
        <authorList>
            <consortium name="WormBaseParasite"/>
        </authorList>
    </citation>
    <scope>IDENTIFICATION</scope>
</reference>
<evidence type="ECO:0000256" key="1">
    <source>
        <dbReference type="SAM" id="MobiDB-lite"/>
    </source>
</evidence>
<feature type="compositionally biased region" description="Polar residues" evidence="1">
    <location>
        <begin position="82"/>
        <end position="120"/>
    </location>
</feature>
<accession>A0A914KKL8</accession>
<protein>
    <submittedName>
        <fullName evidence="3">Uncharacterized protein</fullName>
    </submittedName>
</protein>
<evidence type="ECO:0000313" key="3">
    <source>
        <dbReference type="WBParaSite" id="Minc3s00033g01976"/>
    </source>
</evidence>
<feature type="compositionally biased region" description="Basic and acidic residues" evidence="1">
    <location>
        <begin position="232"/>
        <end position="241"/>
    </location>
</feature>
<dbReference type="WBParaSite" id="Minc3s00033g01976">
    <property type="protein sequence ID" value="Minc3s00033g01976"/>
    <property type="gene ID" value="Minc3s00033g01976"/>
</dbReference>
<dbReference type="AlphaFoldDB" id="A0A914KKL8"/>
<feature type="compositionally biased region" description="Polar residues" evidence="1">
    <location>
        <begin position="200"/>
        <end position="214"/>
    </location>
</feature>
<evidence type="ECO:0000313" key="2">
    <source>
        <dbReference type="Proteomes" id="UP000887563"/>
    </source>
</evidence>
<feature type="region of interest" description="Disordered" evidence="1">
    <location>
        <begin position="181"/>
        <end position="241"/>
    </location>
</feature>
<proteinExistence type="predicted"/>
<organism evidence="2 3">
    <name type="scientific">Meloidogyne incognita</name>
    <name type="common">Southern root-knot nematode worm</name>
    <name type="synonym">Oxyuris incognita</name>
    <dbReference type="NCBI Taxonomy" id="6306"/>
    <lineage>
        <taxon>Eukaryota</taxon>
        <taxon>Metazoa</taxon>
        <taxon>Ecdysozoa</taxon>
        <taxon>Nematoda</taxon>
        <taxon>Chromadorea</taxon>
        <taxon>Rhabditida</taxon>
        <taxon>Tylenchina</taxon>
        <taxon>Tylenchomorpha</taxon>
        <taxon>Tylenchoidea</taxon>
        <taxon>Meloidogynidae</taxon>
        <taxon>Meloidogyninae</taxon>
        <taxon>Meloidogyne</taxon>
        <taxon>Meloidogyne incognita group</taxon>
    </lineage>
</organism>
<feature type="compositionally biased region" description="Basic and acidic residues" evidence="1">
    <location>
        <begin position="47"/>
        <end position="57"/>
    </location>
</feature>
<keyword evidence="2" id="KW-1185">Reference proteome</keyword>
<sequence>MYYHPRKGINQEFDAVIEPENYHRMLERFEFGNAEHGGGHDSQQLYETEHNSEHETEIDSQDEQDAEPSSPAQDQHYEDPENYQQMHSGHDTMSLNQPGNPSSSQGPWNWNQPFDSNQYHPSYGRWPNPLGNTSIQQNPSGQQIVWDWMNNASSSKYYEPYGGPHNPHLVQSVQGQNTMSGYPLHHPWYPPFPHPHGLHQIQSDQSQNTMSGDQLNDPVNPPPSFQNPVDQHNPRDWNRFQ</sequence>
<feature type="region of interest" description="Disordered" evidence="1">
    <location>
        <begin position="33"/>
        <end position="138"/>
    </location>
</feature>